<dbReference type="Gene3D" id="1.10.10.60">
    <property type="entry name" value="Homeodomain-like"/>
    <property type="match status" value="1"/>
</dbReference>
<dbReference type="SUPFAM" id="SSF46689">
    <property type="entry name" value="Homeodomain-like"/>
    <property type="match status" value="1"/>
</dbReference>
<proteinExistence type="predicted"/>
<dbReference type="AlphaFoldDB" id="A0A5C8PRB9"/>
<feature type="domain" description="HTH araC/xylS-type" evidence="3">
    <location>
        <begin position="1"/>
        <end position="37"/>
    </location>
</feature>
<comment type="caution">
    <text evidence="4">The sequence shown here is derived from an EMBL/GenBank/DDBJ whole genome shotgun (WGS) entry which is preliminary data.</text>
</comment>
<dbReference type="GO" id="GO:0003700">
    <property type="term" value="F:DNA-binding transcription factor activity"/>
    <property type="evidence" value="ECO:0007669"/>
    <property type="project" value="InterPro"/>
</dbReference>
<dbReference type="InterPro" id="IPR009057">
    <property type="entry name" value="Homeodomain-like_sf"/>
</dbReference>
<keyword evidence="5" id="KW-1185">Reference proteome</keyword>
<dbReference type="InterPro" id="IPR018060">
    <property type="entry name" value="HTH_AraC"/>
</dbReference>
<keyword evidence="1" id="KW-0805">Transcription regulation</keyword>
<dbReference type="PROSITE" id="PS01124">
    <property type="entry name" value="HTH_ARAC_FAMILY_2"/>
    <property type="match status" value="1"/>
</dbReference>
<reference evidence="4 5" key="1">
    <citation type="submission" date="2019-06" db="EMBL/GenBank/DDBJ databases">
        <title>New taxonomy in bacterial strain CC-CFT640, isolated from vineyard.</title>
        <authorList>
            <person name="Lin S.-Y."/>
            <person name="Tsai C.-F."/>
            <person name="Young C.-C."/>
        </authorList>
    </citation>
    <scope>NUCLEOTIDE SEQUENCE [LARGE SCALE GENOMIC DNA]</scope>
    <source>
        <strain evidence="4 5">CC-CFT640</strain>
    </source>
</reference>
<name>A0A5C8PRB9_9HYPH</name>
<dbReference type="GO" id="GO:0043565">
    <property type="term" value="F:sequence-specific DNA binding"/>
    <property type="evidence" value="ECO:0007669"/>
    <property type="project" value="InterPro"/>
</dbReference>
<dbReference type="EMBL" id="VDUZ01000007">
    <property type="protein sequence ID" value="TXL78236.1"/>
    <property type="molecule type" value="Genomic_DNA"/>
</dbReference>
<organism evidence="4 5">
    <name type="scientific">Vineibacter terrae</name>
    <dbReference type="NCBI Taxonomy" id="2586908"/>
    <lineage>
        <taxon>Bacteria</taxon>
        <taxon>Pseudomonadati</taxon>
        <taxon>Pseudomonadota</taxon>
        <taxon>Alphaproteobacteria</taxon>
        <taxon>Hyphomicrobiales</taxon>
        <taxon>Vineibacter</taxon>
    </lineage>
</organism>
<protein>
    <submittedName>
        <fullName evidence="4">AraC family transcriptional regulator</fullName>
    </submittedName>
</protein>
<sequence length="48" mass="5548">MRQVTTVALDQNFGNMSRFSSHYRRLFGESPSQTIRAARMTFHAAEQD</sequence>
<evidence type="ECO:0000313" key="5">
    <source>
        <dbReference type="Proteomes" id="UP000321638"/>
    </source>
</evidence>
<evidence type="ECO:0000313" key="4">
    <source>
        <dbReference type="EMBL" id="TXL78236.1"/>
    </source>
</evidence>
<evidence type="ECO:0000256" key="1">
    <source>
        <dbReference type="ARBA" id="ARBA00023015"/>
    </source>
</evidence>
<gene>
    <name evidence="4" type="ORF">FHP25_08565</name>
</gene>
<evidence type="ECO:0000256" key="2">
    <source>
        <dbReference type="ARBA" id="ARBA00023163"/>
    </source>
</evidence>
<accession>A0A5C8PRB9</accession>
<keyword evidence="2" id="KW-0804">Transcription</keyword>
<evidence type="ECO:0000259" key="3">
    <source>
        <dbReference type="PROSITE" id="PS01124"/>
    </source>
</evidence>
<dbReference type="Proteomes" id="UP000321638">
    <property type="component" value="Unassembled WGS sequence"/>
</dbReference>
<dbReference type="OrthoDB" id="9802263at2"/>